<proteinExistence type="predicted"/>
<dbReference type="AlphaFoldDB" id="A0AAV0ESN1"/>
<dbReference type="Proteomes" id="UP001152523">
    <property type="component" value="Unassembled WGS sequence"/>
</dbReference>
<dbReference type="EMBL" id="CAMAPF010000942">
    <property type="protein sequence ID" value="CAH9126265.1"/>
    <property type="molecule type" value="Genomic_DNA"/>
</dbReference>
<gene>
    <name evidence="1" type="ORF">CEPIT_LOCUS27396</name>
</gene>
<accession>A0AAV0ESN1</accession>
<keyword evidence="2" id="KW-1185">Reference proteome</keyword>
<organism evidence="1 2">
    <name type="scientific">Cuscuta epithymum</name>
    <dbReference type="NCBI Taxonomy" id="186058"/>
    <lineage>
        <taxon>Eukaryota</taxon>
        <taxon>Viridiplantae</taxon>
        <taxon>Streptophyta</taxon>
        <taxon>Embryophyta</taxon>
        <taxon>Tracheophyta</taxon>
        <taxon>Spermatophyta</taxon>
        <taxon>Magnoliopsida</taxon>
        <taxon>eudicotyledons</taxon>
        <taxon>Gunneridae</taxon>
        <taxon>Pentapetalae</taxon>
        <taxon>asterids</taxon>
        <taxon>lamiids</taxon>
        <taxon>Solanales</taxon>
        <taxon>Convolvulaceae</taxon>
        <taxon>Cuscuteae</taxon>
        <taxon>Cuscuta</taxon>
        <taxon>Cuscuta subgen. Cuscuta</taxon>
    </lineage>
</organism>
<evidence type="ECO:0000313" key="2">
    <source>
        <dbReference type="Proteomes" id="UP001152523"/>
    </source>
</evidence>
<evidence type="ECO:0000313" key="1">
    <source>
        <dbReference type="EMBL" id="CAH9126265.1"/>
    </source>
</evidence>
<reference evidence="1" key="1">
    <citation type="submission" date="2022-07" db="EMBL/GenBank/DDBJ databases">
        <authorList>
            <person name="Macas J."/>
            <person name="Novak P."/>
            <person name="Neumann P."/>
        </authorList>
    </citation>
    <scope>NUCLEOTIDE SEQUENCE</scope>
</reference>
<comment type="caution">
    <text evidence="1">The sequence shown here is derived from an EMBL/GenBank/DDBJ whole genome shotgun (WGS) entry which is preliminary data.</text>
</comment>
<sequence length="77" mass="8942">MYHGLPGWLWKAYGRTIPYGAAPIGPGVGSANFSWYNKDLIRGLKLLHMVYKNKEHLSYFLMIKYSNPLQMSIIYFI</sequence>
<protein>
    <submittedName>
        <fullName evidence="1">Uncharacterized protein</fullName>
    </submittedName>
</protein>
<name>A0AAV0ESN1_9ASTE</name>